<organism evidence="2 3">
    <name type="scientific">Mycena albidolilacea</name>
    <dbReference type="NCBI Taxonomy" id="1033008"/>
    <lineage>
        <taxon>Eukaryota</taxon>
        <taxon>Fungi</taxon>
        <taxon>Dikarya</taxon>
        <taxon>Basidiomycota</taxon>
        <taxon>Agaricomycotina</taxon>
        <taxon>Agaricomycetes</taxon>
        <taxon>Agaricomycetidae</taxon>
        <taxon>Agaricales</taxon>
        <taxon>Marasmiineae</taxon>
        <taxon>Mycenaceae</taxon>
        <taxon>Mycena</taxon>
    </lineage>
</organism>
<sequence>MFNVVAVMFNYQRYMRIGNTNIPTYRENNYPVELTIEDMEAVEIAIQETVRFDLNASSDIADKEWHSLYGRPYTIHLGPDQRIFALAFYHQFHCLRAMQFAITHPDDATYTVEHIHHCLNYLRQHLLCAADDEIERGDFLEWGFIPGLLETTRVCRDWDKVNDVIDKALIDFEKSSRYPLHT</sequence>
<dbReference type="Proteomes" id="UP001218218">
    <property type="component" value="Unassembled WGS sequence"/>
</dbReference>
<evidence type="ECO:0000256" key="1">
    <source>
        <dbReference type="ARBA" id="ARBA00035112"/>
    </source>
</evidence>
<keyword evidence="3" id="KW-1185">Reference proteome</keyword>
<evidence type="ECO:0000313" key="3">
    <source>
        <dbReference type="Proteomes" id="UP001218218"/>
    </source>
</evidence>
<dbReference type="GO" id="GO:0043386">
    <property type="term" value="P:mycotoxin biosynthetic process"/>
    <property type="evidence" value="ECO:0007669"/>
    <property type="project" value="InterPro"/>
</dbReference>
<dbReference type="AlphaFoldDB" id="A0AAD7EV45"/>
<proteinExistence type="inferred from homology"/>
<accession>A0AAD7EV45</accession>
<dbReference type="Pfam" id="PF11807">
    <property type="entry name" value="UstYa"/>
    <property type="match status" value="1"/>
</dbReference>
<dbReference type="PANTHER" id="PTHR33365">
    <property type="entry name" value="YALI0B05434P"/>
    <property type="match status" value="1"/>
</dbReference>
<name>A0AAD7EV45_9AGAR</name>
<comment type="similarity">
    <text evidence="1">Belongs to the ustYa family.</text>
</comment>
<dbReference type="InterPro" id="IPR021765">
    <property type="entry name" value="UstYa-like"/>
</dbReference>
<evidence type="ECO:0000313" key="2">
    <source>
        <dbReference type="EMBL" id="KAJ7353531.1"/>
    </source>
</evidence>
<comment type="caution">
    <text evidence="2">The sequence shown here is derived from an EMBL/GenBank/DDBJ whole genome shotgun (WGS) entry which is preliminary data.</text>
</comment>
<gene>
    <name evidence="2" type="ORF">DFH08DRAFT_805072</name>
</gene>
<dbReference type="EMBL" id="JARIHO010000011">
    <property type="protein sequence ID" value="KAJ7353531.1"/>
    <property type="molecule type" value="Genomic_DNA"/>
</dbReference>
<dbReference type="PANTHER" id="PTHR33365:SF13">
    <property type="entry name" value="TAT PATHWAY SIGNAL SEQUENCE"/>
    <property type="match status" value="1"/>
</dbReference>
<protein>
    <submittedName>
        <fullName evidence="2">Uncharacterized protein</fullName>
    </submittedName>
</protein>
<reference evidence="2" key="1">
    <citation type="submission" date="2023-03" db="EMBL/GenBank/DDBJ databases">
        <title>Massive genome expansion in bonnet fungi (Mycena s.s.) driven by repeated elements and novel gene families across ecological guilds.</title>
        <authorList>
            <consortium name="Lawrence Berkeley National Laboratory"/>
            <person name="Harder C.B."/>
            <person name="Miyauchi S."/>
            <person name="Viragh M."/>
            <person name="Kuo A."/>
            <person name="Thoen E."/>
            <person name="Andreopoulos B."/>
            <person name="Lu D."/>
            <person name="Skrede I."/>
            <person name="Drula E."/>
            <person name="Henrissat B."/>
            <person name="Morin E."/>
            <person name="Kohler A."/>
            <person name="Barry K."/>
            <person name="LaButti K."/>
            <person name="Morin E."/>
            <person name="Salamov A."/>
            <person name="Lipzen A."/>
            <person name="Mereny Z."/>
            <person name="Hegedus B."/>
            <person name="Baldrian P."/>
            <person name="Stursova M."/>
            <person name="Weitz H."/>
            <person name="Taylor A."/>
            <person name="Grigoriev I.V."/>
            <person name="Nagy L.G."/>
            <person name="Martin F."/>
            <person name="Kauserud H."/>
        </authorList>
    </citation>
    <scope>NUCLEOTIDE SEQUENCE</scope>
    <source>
        <strain evidence="2">CBHHK002</strain>
    </source>
</reference>